<dbReference type="PATRIC" id="fig|1216932.3.peg.2309"/>
<dbReference type="RefSeq" id="WP_044039279.1">
    <property type="nucleotide sequence ID" value="NZ_HG917868.1"/>
</dbReference>
<evidence type="ECO:0000313" key="7">
    <source>
        <dbReference type="EMBL" id="CDM69468.1"/>
    </source>
</evidence>
<gene>
    <name evidence="7" type="ORF">CM240_2331</name>
</gene>
<dbReference type="STRING" id="1216932.CM240_2331"/>
<dbReference type="eggNOG" id="COG1585">
    <property type="taxonomic scope" value="Bacteria"/>
</dbReference>
<evidence type="ECO:0000259" key="6">
    <source>
        <dbReference type="Pfam" id="PF01957"/>
    </source>
</evidence>
<dbReference type="Proteomes" id="UP000019426">
    <property type="component" value="Chromosome M2/40_rep1"/>
</dbReference>
<accession>W6RYE7</accession>
<feature type="domain" description="NfeD-like C-terminal" evidence="6">
    <location>
        <begin position="82"/>
        <end position="136"/>
    </location>
</feature>
<proteinExistence type="predicted"/>
<dbReference type="InterPro" id="IPR012340">
    <property type="entry name" value="NA-bd_OB-fold"/>
</dbReference>
<organism evidence="7 8">
    <name type="scientific">Clostridium bornimense</name>
    <dbReference type="NCBI Taxonomy" id="1216932"/>
    <lineage>
        <taxon>Bacteria</taxon>
        <taxon>Bacillati</taxon>
        <taxon>Bacillota</taxon>
        <taxon>Clostridia</taxon>
        <taxon>Eubacteriales</taxon>
        <taxon>Clostridiaceae</taxon>
        <taxon>Clostridium</taxon>
    </lineage>
</organism>
<name>W6RYE7_9CLOT</name>
<dbReference type="SUPFAM" id="SSF141322">
    <property type="entry name" value="NfeD domain-like"/>
    <property type="match status" value="1"/>
</dbReference>
<evidence type="ECO:0000256" key="3">
    <source>
        <dbReference type="ARBA" id="ARBA00022989"/>
    </source>
</evidence>
<keyword evidence="8" id="KW-1185">Reference proteome</keyword>
<dbReference type="KEGG" id="clt:CM240_2331"/>
<evidence type="ECO:0000313" key="8">
    <source>
        <dbReference type="Proteomes" id="UP000019426"/>
    </source>
</evidence>
<evidence type="ECO:0000256" key="2">
    <source>
        <dbReference type="ARBA" id="ARBA00022692"/>
    </source>
</evidence>
<dbReference type="GO" id="GO:0005886">
    <property type="term" value="C:plasma membrane"/>
    <property type="evidence" value="ECO:0007669"/>
    <property type="project" value="TreeGrafter"/>
</dbReference>
<sequence>MIYFLWAVIIIAAVTIDVCSSNLLFVWFGLGALVAILLNVLGVPFVVQVIVFVLLGIILTLIFYPIFKKKLKEIPKTLTREEEMIGKEFIAKTDIESTGSVMIDGTYWTVINEGKAIKAGESYIITGIVGTKFTIKSK</sequence>
<dbReference type="Pfam" id="PF01957">
    <property type="entry name" value="NfeD"/>
    <property type="match status" value="1"/>
</dbReference>
<dbReference type="PANTHER" id="PTHR33507:SF3">
    <property type="entry name" value="INNER MEMBRANE PROTEIN YBBJ"/>
    <property type="match status" value="1"/>
</dbReference>
<comment type="subcellular location">
    <subcellularLocation>
        <location evidence="1">Membrane</location>
        <topology evidence="1">Multi-pass membrane protein</topology>
    </subcellularLocation>
</comment>
<dbReference type="OrthoDB" id="1726749at2"/>
<dbReference type="AlphaFoldDB" id="W6RYE7"/>
<evidence type="ECO:0000256" key="1">
    <source>
        <dbReference type="ARBA" id="ARBA00004141"/>
    </source>
</evidence>
<reference evidence="7 8" key="1">
    <citation type="submission" date="2013-11" db="EMBL/GenBank/DDBJ databases">
        <title>Complete genome sequence of Clostridum sp. M2/40.</title>
        <authorList>
            <person name="Wibberg D."/>
            <person name="Puehler A."/>
            <person name="Schlueter A."/>
        </authorList>
    </citation>
    <scope>NUCLEOTIDE SEQUENCE [LARGE SCALE GENOMIC DNA]</scope>
    <source>
        <strain evidence="8">M2/40</strain>
    </source>
</reference>
<dbReference type="EMBL" id="HG917868">
    <property type="protein sequence ID" value="CDM69468.1"/>
    <property type="molecule type" value="Genomic_DNA"/>
</dbReference>
<dbReference type="InterPro" id="IPR052165">
    <property type="entry name" value="Membrane_assoc_protease"/>
</dbReference>
<evidence type="ECO:0000256" key="5">
    <source>
        <dbReference type="SAM" id="Phobius"/>
    </source>
</evidence>
<feature type="transmembrane region" description="Helical" evidence="5">
    <location>
        <begin position="45"/>
        <end position="67"/>
    </location>
</feature>
<dbReference type="Gene3D" id="2.40.50.140">
    <property type="entry name" value="Nucleic acid-binding proteins"/>
    <property type="match status" value="1"/>
</dbReference>
<feature type="transmembrane region" description="Helical" evidence="5">
    <location>
        <begin position="7"/>
        <end position="39"/>
    </location>
</feature>
<dbReference type="InterPro" id="IPR002810">
    <property type="entry name" value="NfeD-like_C"/>
</dbReference>
<keyword evidence="2 5" id="KW-0812">Transmembrane</keyword>
<dbReference type="HOGENOM" id="CLU_116732_2_2_9"/>
<keyword evidence="3 5" id="KW-1133">Transmembrane helix</keyword>
<dbReference type="PANTHER" id="PTHR33507">
    <property type="entry name" value="INNER MEMBRANE PROTEIN YBBJ"/>
    <property type="match status" value="1"/>
</dbReference>
<keyword evidence="4 5" id="KW-0472">Membrane</keyword>
<evidence type="ECO:0000256" key="4">
    <source>
        <dbReference type="ARBA" id="ARBA00023136"/>
    </source>
</evidence>
<protein>
    <recommendedName>
        <fullName evidence="6">NfeD-like C-terminal domain-containing protein</fullName>
    </recommendedName>
</protein>